<dbReference type="RefSeq" id="WP_250875639.1">
    <property type="nucleotide sequence ID" value="NZ_JALXFV010000010.1"/>
</dbReference>
<reference evidence="1 2" key="1">
    <citation type="journal article" date="2019" name="Int. J. Syst. Evol. Microbiol.">
        <title>The Global Catalogue of Microorganisms (GCM) 10K type strain sequencing project: providing services to taxonomists for standard genome sequencing and annotation.</title>
        <authorList>
            <consortium name="The Broad Institute Genomics Platform"/>
            <consortium name="The Broad Institute Genome Sequencing Center for Infectious Disease"/>
            <person name="Wu L."/>
            <person name="Ma J."/>
        </authorList>
    </citation>
    <scope>NUCLEOTIDE SEQUENCE [LARGE SCALE GENOMIC DNA]</scope>
    <source>
        <strain evidence="1 2">CGMCC 1.12563</strain>
    </source>
</reference>
<evidence type="ECO:0000313" key="2">
    <source>
        <dbReference type="Proteomes" id="UP001597187"/>
    </source>
</evidence>
<accession>A0ABD6B0K3</accession>
<organism evidence="1 2">
    <name type="scientific">Halomarina rubra</name>
    <dbReference type="NCBI Taxonomy" id="2071873"/>
    <lineage>
        <taxon>Archaea</taxon>
        <taxon>Methanobacteriati</taxon>
        <taxon>Methanobacteriota</taxon>
        <taxon>Stenosarchaea group</taxon>
        <taxon>Halobacteria</taxon>
        <taxon>Halobacteriales</taxon>
        <taxon>Natronomonadaceae</taxon>
        <taxon>Halomarina</taxon>
    </lineage>
</organism>
<dbReference type="EMBL" id="JBHUDC010000010">
    <property type="protein sequence ID" value="MFD1515715.1"/>
    <property type="molecule type" value="Genomic_DNA"/>
</dbReference>
<proteinExistence type="predicted"/>
<dbReference type="AlphaFoldDB" id="A0ABD6B0K3"/>
<name>A0ABD6B0K3_9EURY</name>
<evidence type="ECO:0000313" key="1">
    <source>
        <dbReference type="EMBL" id="MFD1515715.1"/>
    </source>
</evidence>
<evidence type="ECO:0008006" key="3">
    <source>
        <dbReference type="Google" id="ProtNLM"/>
    </source>
</evidence>
<gene>
    <name evidence="1" type="ORF">ACFSBT_20745</name>
</gene>
<sequence>MSDADGEELKQRYDGRVSVGDWLRCPECGNEDVDSNLHVEGRLNLQTVGCPECEAGGIVIDD</sequence>
<protein>
    <recommendedName>
        <fullName evidence="3">Small CPxCG-related zinc finger protein</fullName>
    </recommendedName>
</protein>
<comment type="caution">
    <text evidence="1">The sequence shown here is derived from an EMBL/GenBank/DDBJ whole genome shotgun (WGS) entry which is preliminary data.</text>
</comment>
<keyword evidence="2" id="KW-1185">Reference proteome</keyword>
<dbReference type="Proteomes" id="UP001597187">
    <property type="component" value="Unassembled WGS sequence"/>
</dbReference>